<organism evidence="4 5">
    <name type="scientific">Mediterraneibacter hominis</name>
    <dbReference type="NCBI Taxonomy" id="2763054"/>
    <lineage>
        <taxon>Bacteria</taxon>
        <taxon>Bacillati</taxon>
        <taxon>Bacillota</taxon>
        <taxon>Clostridia</taxon>
        <taxon>Lachnospirales</taxon>
        <taxon>Lachnospiraceae</taxon>
        <taxon>Mediterraneibacter</taxon>
    </lineage>
</organism>
<feature type="transmembrane region" description="Helical" evidence="1">
    <location>
        <begin position="57"/>
        <end position="77"/>
    </location>
</feature>
<dbReference type="PANTHER" id="PTHR34220:SF7">
    <property type="entry name" value="SENSOR HISTIDINE KINASE YPDA"/>
    <property type="match status" value="1"/>
</dbReference>
<dbReference type="Pfam" id="PF02518">
    <property type="entry name" value="HATPase_c"/>
    <property type="match status" value="1"/>
</dbReference>
<dbReference type="InterPro" id="IPR003594">
    <property type="entry name" value="HATPase_dom"/>
</dbReference>
<evidence type="ECO:0000259" key="3">
    <source>
        <dbReference type="Pfam" id="PF06580"/>
    </source>
</evidence>
<keyword evidence="1" id="KW-1133">Transmembrane helix</keyword>
<feature type="domain" description="Signal transduction histidine kinase internal region" evidence="3">
    <location>
        <begin position="135"/>
        <end position="214"/>
    </location>
</feature>
<proteinExistence type="predicted"/>
<evidence type="ECO:0000313" key="5">
    <source>
        <dbReference type="Proteomes" id="UP000652477"/>
    </source>
</evidence>
<dbReference type="GO" id="GO:0000155">
    <property type="term" value="F:phosphorelay sensor kinase activity"/>
    <property type="evidence" value="ECO:0007669"/>
    <property type="project" value="InterPro"/>
</dbReference>
<keyword evidence="4" id="KW-0808">Transferase</keyword>
<dbReference type="EMBL" id="JACOPF010000001">
    <property type="protein sequence ID" value="MBC5688838.1"/>
    <property type="molecule type" value="Genomic_DNA"/>
</dbReference>
<dbReference type="InterPro" id="IPR010559">
    <property type="entry name" value="Sig_transdc_His_kin_internal"/>
</dbReference>
<dbReference type="Proteomes" id="UP000652477">
    <property type="component" value="Unassembled WGS sequence"/>
</dbReference>
<reference evidence="4" key="1">
    <citation type="submission" date="2020-08" db="EMBL/GenBank/DDBJ databases">
        <title>Genome public.</title>
        <authorList>
            <person name="Liu C."/>
            <person name="Sun Q."/>
        </authorList>
    </citation>
    <scope>NUCLEOTIDE SEQUENCE</scope>
    <source>
        <strain evidence="4">NSJ-55</strain>
    </source>
</reference>
<dbReference type="AlphaFoldDB" id="A0A923LIB6"/>
<keyword evidence="5" id="KW-1185">Reference proteome</keyword>
<gene>
    <name evidence="4" type="ORF">H8S37_07860</name>
</gene>
<keyword evidence="1" id="KW-0812">Transmembrane</keyword>
<dbReference type="Gene3D" id="3.30.565.10">
    <property type="entry name" value="Histidine kinase-like ATPase, C-terminal domain"/>
    <property type="match status" value="1"/>
</dbReference>
<dbReference type="InterPro" id="IPR036890">
    <property type="entry name" value="HATPase_C_sf"/>
</dbReference>
<feature type="domain" description="Histidine kinase/HSP90-like ATPase" evidence="2">
    <location>
        <begin position="234"/>
        <end position="346"/>
    </location>
</feature>
<evidence type="ECO:0000256" key="1">
    <source>
        <dbReference type="SAM" id="Phobius"/>
    </source>
</evidence>
<evidence type="ECO:0000313" key="4">
    <source>
        <dbReference type="EMBL" id="MBC5688838.1"/>
    </source>
</evidence>
<dbReference type="RefSeq" id="WP_186875423.1">
    <property type="nucleotide sequence ID" value="NZ_JACOPF010000001.1"/>
</dbReference>
<dbReference type="GO" id="GO:0016020">
    <property type="term" value="C:membrane"/>
    <property type="evidence" value="ECO:0007669"/>
    <property type="project" value="InterPro"/>
</dbReference>
<dbReference type="InterPro" id="IPR050640">
    <property type="entry name" value="Bact_2-comp_sensor_kinase"/>
</dbReference>
<keyword evidence="1" id="KW-0472">Membrane</keyword>
<name>A0A923LIB6_9FIRM</name>
<protein>
    <submittedName>
        <fullName evidence="4">Histidine kinase</fullName>
    </submittedName>
</protein>
<dbReference type="Pfam" id="PF06580">
    <property type="entry name" value="His_kinase"/>
    <property type="match status" value="1"/>
</dbReference>
<sequence>MKVSKHLKFLTSGKVIFVFLLDTLLIICTFLFFGWLLNELKPPAKGYFSYRETALCLGLSLLLSGVLTYLLLIRQLWNIEEFITKHASVFDAEKADNAGDTFSPPTIDTTLYHLIQQQEFANAQKRFEEKQRKKAELYALSSQIDPHFLYNALDSIRGYALIHDMEEISDITEALSRVFRNMISDKQELLSFRQEMDNINNYMKVQQFRFNNKFDYSFDVEEELPDKYMIPRMVLQPLVENAITHGLEHKIEGGRIQIRAYTTEHKFILAVTDNGAGISEERLEFLENAMHIAYSDYSHATGTDTHAGIALININRRIKLTFGNEYGISLSSTPNIRTTSEVTFPLLLCRQ</sequence>
<accession>A0A923LIB6</accession>
<comment type="caution">
    <text evidence="4">The sequence shown here is derived from an EMBL/GenBank/DDBJ whole genome shotgun (WGS) entry which is preliminary data.</text>
</comment>
<dbReference type="SUPFAM" id="SSF55874">
    <property type="entry name" value="ATPase domain of HSP90 chaperone/DNA topoisomerase II/histidine kinase"/>
    <property type="match status" value="1"/>
</dbReference>
<keyword evidence="4" id="KW-0418">Kinase</keyword>
<dbReference type="PANTHER" id="PTHR34220">
    <property type="entry name" value="SENSOR HISTIDINE KINASE YPDA"/>
    <property type="match status" value="1"/>
</dbReference>
<feature type="transmembrane region" description="Helical" evidence="1">
    <location>
        <begin position="15"/>
        <end position="37"/>
    </location>
</feature>
<evidence type="ECO:0000259" key="2">
    <source>
        <dbReference type="Pfam" id="PF02518"/>
    </source>
</evidence>